<keyword evidence="9" id="KW-1185">Reference proteome</keyword>
<dbReference type="Proteomes" id="UP000027120">
    <property type="component" value="Unassembled WGS sequence"/>
</dbReference>
<dbReference type="EMBL" id="KK786950">
    <property type="protein sequence ID" value="KDO39119.1"/>
    <property type="molecule type" value="Genomic_DNA"/>
</dbReference>
<dbReference type="SMR" id="A0A067D7Z9"/>
<reference evidence="8 9" key="1">
    <citation type="submission" date="2014-04" db="EMBL/GenBank/DDBJ databases">
        <authorList>
            <consortium name="International Citrus Genome Consortium"/>
            <person name="Gmitter F."/>
            <person name="Chen C."/>
            <person name="Farmerie W."/>
            <person name="Harkins T."/>
            <person name="Desany B."/>
            <person name="Mohiuddin M."/>
            <person name="Kodira C."/>
            <person name="Borodovsky M."/>
            <person name="Lomsadze A."/>
            <person name="Burns P."/>
            <person name="Jenkins J."/>
            <person name="Prochnik S."/>
            <person name="Shu S."/>
            <person name="Chapman J."/>
            <person name="Pitluck S."/>
            <person name="Schmutz J."/>
            <person name="Rokhsar D."/>
        </authorList>
    </citation>
    <scope>NUCLEOTIDE SEQUENCE</scope>
</reference>
<proteinExistence type="predicted"/>
<dbReference type="Pfam" id="PF01061">
    <property type="entry name" value="ABC2_membrane"/>
    <property type="match status" value="1"/>
</dbReference>
<organism evidence="8 9">
    <name type="scientific">Citrus sinensis</name>
    <name type="common">Sweet orange</name>
    <name type="synonym">Citrus aurantium var. sinensis</name>
    <dbReference type="NCBI Taxonomy" id="2711"/>
    <lineage>
        <taxon>Eukaryota</taxon>
        <taxon>Viridiplantae</taxon>
        <taxon>Streptophyta</taxon>
        <taxon>Embryophyta</taxon>
        <taxon>Tracheophyta</taxon>
        <taxon>Spermatophyta</taxon>
        <taxon>Magnoliopsida</taxon>
        <taxon>eudicotyledons</taxon>
        <taxon>Gunneridae</taxon>
        <taxon>Pentapetalae</taxon>
        <taxon>rosids</taxon>
        <taxon>malvids</taxon>
        <taxon>Sapindales</taxon>
        <taxon>Rutaceae</taxon>
        <taxon>Aurantioideae</taxon>
        <taxon>Citrus</taxon>
    </lineage>
</organism>
<evidence type="ECO:0000256" key="3">
    <source>
        <dbReference type="ARBA" id="ARBA00022692"/>
    </source>
</evidence>
<evidence type="ECO:0000256" key="2">
    <source>
        <dbReference type="ARBA" id="ARBA00022448"/>
    </source>
</evidence>
<evidence type="ECO:0000313" key="9">
    <source>
        <dbReference type="Proteomes" id="UP000027120"/>
    </source>
</evidence>
<evidence type="ECO:0000256" key="6">
    <source>
        <dbReference type="SAM" id="Phobius"/>
    </source>
</evidence>
<evidence type="ECO:0000256" key="4">
    <source>
        <dbReference type="ARBA" id="ARBA00022989"/>
    </source>
</evidence>
<name>A0A067D7Z9_CITSI</name>
<feature type="domain" description="ABC-2 type transporter transmembrane" evidence="7">
    <location>
        <begin position="35"/>
        <end position="172"/>
    </location>
</feature>
<keyword evidence="3 6" id="KW-0812">Transmembrane</keyword>
<evidence type="ECO:0000256" key="5">
    <source>
        <dbReference type="ARBA" id="ARBA00023136"/>
    </source>
</evidence>
<evidence type="ECO:0000313" key="8">
    <source>
        <dbReference type="EMBL" id="KDO39119.1"/>
    </source>
</evidence>
<comment type="subcellular location">
    <subcellularLocation>
        <location evidence="1">Membrane</location>
        <topology evidence="1">Multi-pass membrane protein</topology>
    </subcellularLocation>
</comment>
<dbReference type="InterPro" id="IPR013525">
    <property type="entry name" value="ABC2_TM"/>
</dbReference>
<feature type="transmembrane region" description="Helical" evidence="6">
    <location>
        <begin position="122"/>
        <end position="144"/>
    </location>
</feature>
<feature type="non-terminal residue" evidence="8">
    <location>
        <position position="1"/>
    </location>
</feature>
<accession>A0A067D7Z9</accession>
<keyword evidence="5 6" id="KW-0472">Membrane</keyword>
<keyword evidence="4 6" id="KW-1133">Transmembrane helix</keyword>
<feature type="transmembrane region" description="Helical" evidence="6">
    <location>
        <begin position="46"/>
        <end position="65"/>
    </location>
</feature>
<dbReference type="GO" id="GO:0005886">
    <property type="term" value="C:plasma membrane"/>
    <property type="evidence" value="ECO:0007669"/>
    <property type="project" value="UniProtKB-ARBA"/>
</dbReference>
<sequence>LMATWMLEVSSKSAEAQLGVDLARIYRDSALYDDNQQNLFNIHGSLSAAVIFSGLINCTLVLPYVQTELTVVYWERFAGMYSPLAYALGQIIAEVPYIFFQTGIFIMVTYPMVEYYGSVYKIFCYFYMMLCSLLYYNYLGMLLMLLTPNYMVAAILSSAYHTMLNLFSGFFILEPTRKLRYFGETKTVAAFLKHCFGFDHDHLAITAIVLAIYPIAFASLFASFIGRLNFQRR</sequence>
<feature type="transmembrane region" description="Helical" evidence="6">
    <location>
        <begin position="85"/>
        <end position="110"/>
    </location>
</feature>
<evidence type="ECO:0000259" key="7">
    <source>
        <dbReference type="Pfam" id="PF01061"/>
    </source>
</evidence>
<evidence type="ECO:0000256" key="1">
    <source>
        <dbReference type="ARBA" id="ARBA00004141"/>
    </source>
</evidence>
<protein>
    <recommendedName>
        <fullName evidence="7">ABC-2 type transporter transmembrane domain-containing protein</fullName>
    </recommendedName>
</protein>
<dbReference type="AlphaFoldDB" id="A0A067D7Z9"/>
<feature type="transmembrane region" description="Helical" evidence="6">
    <location>
        <begin position="203"/>
        <end position="225"/>
    </location>
</feature>
<dbReference type="GO" id="GO:0140359">
    <property type="term" value="F:ABC-type transporter activity"/>
    <property type="evidence" value="ECO:0007669"/>
    <property type="project" value="InterPro"/>
</dbReference>
<feature type="transmembrane region" description="Helical" evidence="6">
    <location>
        <begin position="150"/>
        <end position="173"/>
    </location>
</feature>
<keyword evidence="2" id="KW-0813">Transport</keyword>
<gene>
    <name evidence="8" type="ORF">CISIN_1g047475mg</name>
</gene>
<dbReference type="PANTHER" id="PTHR19241">
    <property type="entry name" value="ATP-BINDING CASSETTE TRANSPORTER"/>
    <property type="match status" value="1"/>
</dbReference>